<dbReference type="EMBL" id="FRBW01000006">
    <property type="protein sequence ID" value="SHN12546.1"/>
    <property type="molecule type" value="Genomic_DNA"/>
</dbReference>
<keyword evidence="2" id="KW-1185">Reference proteome</keyword>
<accession>A0A1M7P7E1</accession>
<dbReference type="STRING" id="735517.SAMN05444272_4167"/>
<gene>
    <name evidence="1" type="ORF">SAMN05444272_4167</name>
</gene>
<evidence type="ECO:0000313" key="2">
    <source>
        <dbReference type="Proteomes" id="UP000186002"/>
    </source>
</evidence>
<dbReference type="OrthoDB" id="8434031at2"/>
<protein>
    <submittedName>
        <fullName evidence="1">Uncharacterized protein</fullName>
    </submittedName>
</protein>
<dbReference type="AlphaFoldDB" id="A0A1M7P7E1"/>
<organism evidence="1 2">
    <name type="scientific">Roseibium suaedae</name>
    <dbReference type="NCBI Taxonomy" id="735517"/>
    <lineage>
        <taxon>Bacteria</taxon>
        <taxon>Pseudomonadati</taxon>
        <taxon>Pseudomonadota</taxon>
        <taxon>Alphaproteobacteria</taxon>
        <taxon>Hyphomicrobiales</taxon>
        <taxon>Stappiaceae</taxon>
        <taxon>Roseibium</taxon>
    </lineage>
</organism>
<name>A0A1M7P7E1_9HYPH</name>
<reference evidence="1 2" key="1">
    <citation type="submission" date="2016-11" db="EMBL/GenBank/DDBJ databases">
        <authorList>
            <person name="Jaros S."/>
            <person name="Januszkiewicz K."/>
            <person name="Wedrychowicz H."/>
        </authorList>
    </citation>
    <scope>NUCLEOTIDE SEQUENCE [LARGE SCALE GENOMIC DNA]</scope>
    <source>
        <strain evidence="1 2">DSM 22153</strain>
    </source>
</reference>
<dbReference type="Proteomes" id="UP000186002">
    <property type="component" value="Unassembled WGS sequence"/>
</dbReference>
<sequence length="356" mass="41059">MYFNVYNDGGAILHGYLIPDGFSAKPSIVVRSAGEEVYRAECDVFLENTYQHRHHETGIVGFILNEKKIPGLKEMKDLEISDANTGFTFYRRFQEHLHIEKRVFRLETQFAPHSELDQSLRSNFQFYACNVEHFGSESVRQTLEIVNQKSTYVSGRVLIKNVQQYFTDDTLTITSVRDPFYELAIRLTTISHYKTKPFSFISERDKIFYEPAISHFHGMNITDEADVRARFKSAPKDVLGLFESPFTHQLVASSPTDDVSRDSVASALDMLSQFSIFNSNEKDAQLATDIGETLGVDPDQIRFNPTQSLFEEVAAIFRNVPTIEHILEKDLILYHFIREAEKRTRSKRNPAHVRRR</sequence>
<dbReference type="RefSeq" id="WP_073015302.1">
    <property type="nucleotide sequence ID" value="NZ_FRBW01000006.1"/>
</dbReference>
<evidence type="ECO:0000313" key="1">
    <source>
        <dbReference type="EMBL" id="SHN12546.1"/>
    </source>
</evidence>
<proteinExistence type="predicted"/>